<protein>
    <submittedName>
        <fullName evidence="1">Uncharacterized protein</fullName>
    </submittedName>
</protein>
<dbReference type="RefSeq" id="WP_183649056.1">
    <property type="nucleotide sequence ID" value="NZ_BAAAXX010000095.1"/>
</dbReference>
<sequence length="500" mass="55620">MTTIVLLVLVIALVGYIALVQPNRWRVPLHEALALLPSDDPDDLARADRLLGQAVAGGIRRRALGDARFAQAYVRARLGRYDPAMYGAAAASVADLVAADGYDRHTAYLDLWLQARLDQHDKVLDLFQQHRALLEERRPARLIAAIAALNKAVAHWRRREVEGALHYFDQLRELGELTDQIPAHVEDLQLVNGVQALFDGRAEDARRSFEGSLARAAHESRARDSRAEATLGLIACDWESGPLDELDRRLGQVLDELGPAKAGDEEAVALRAHAALLHVVSLLRRWREQGTPDPRELDARVERTLAADADLGDAHLIRGLIGYYFATGKDERDRAVAELERGVATAKGVTLREVLELVDKERELADEKGTVARYVGLVEEYLADPSVPARHRAELEAIRRLMEPFLDPAAVAADLRPHENLTAEEQRDRSRLLGVRVNRILYGKVRDLAGDPRLSEIKDLSGRRQQALTGFNESERELREIETPLLKATGLLLLPEDPHG</sequence>
<comment type="caution">
    <text evidence="1">The sequence shown here is derived from an EMBL/GenBank/DDBJ whole genome shotgun (WGS) entry which is preliminary data.</text>
</comment>
<dbReference type="GeneID" id="95390159"/>
<evidence type="ECO:0000313" key="2">
    <source>
        <dbReference type="Proteomes" id="UP000579945"/>
    </source>
</evidence>
<dbReference type="AlphaFoldDB" id="A0A7W5YRN6"/>
<gene>
    <name evidence="1" type="ORF">FHR33_003744</name>
</gene>
<accession>A0A7W5YRN6</accession>
<dbReference type="EMBL" id="JACIBV010000001">
    <property type="protein sequence ID" value="MBB3727884.1"/>
    <property type="molecule type" value="Genomic_DNA"/>
</dbReference>
<reference evidence="1 2" key="1">
    <citation type="submission" date="2020-08" db="EMBL/GenBank/DDBJ databases">
        <title>Sequencing the genomes of 1000 actinobacteria strains.</title>
        <authorList>
            <person name="Klenk H.-P."/>
        </authorList>
    </citation>
    <scope>NUCLEOTIDE SEQUENCE [LARGE SCALE GENOMIC DNA]</scope>
    <source>
        <strain evidence="1 2">DSM 44320</strain>
    </source>
</reference>
<dbReference type="Proteomes" id="UP000579945">
    <property type="component" value="Unassembled WGS sequence"/>
</dbReference>
<keyword evidence="2" id="KW-1185">Reference proteome</keyword>
<name>A0A7W5YRN6_9ACTN</name>
<organism evidence="1 2">
    <name type="scientific">Nonomuraea dietziae</name>
    <dbReference type="NCBI Taxonomy" id="65515"/>
    <lineage>
        <taxon>Bacteria</taxon>
        <taxon>Bacillati</taxon>
        <taxon>Actinomycetota</taxon>
        <taxon>Actinomycetes</taxon>
        <taxon>Streptosporangiales</taxon>
        <taxon>Streptosporangiaceae</taxon>
        <taxon>Nonomuraea</taxon>
    </lineage>
</organism>
<evidence type="ECO:0000313" key="1">
    <source>
        <dbReference type="EMBL" id="MBB3727884.1"/>
    </source>
</evidence>
<proteinExistence type="predicted"/>